<evidence type="ECO:0000313" key="2">
    <source>
        <dbReference type="EMBL" id="TDK24383.1"/>
    </source>
</evidence>
<feature type="transmembrane region" description="Helical" evidence="1">
    <location>
        <begin position="82"/>
        <end position="105"/>
    </location>
</feature>
<keyword evidence="1" id="KW-0472">Membrane</keyword>
<proteinExistence type="predicted"/>
<comment type="caution">
    <text evidence="2">The sequence shown here is derived from an EMBL/GenBank/DDBJ whole genome shotgun (WGS) entry which is preliminary data.</text>
</comment>
<dbReference type="RefSeq" id="WP_133321715.1">
    <property type="nucleotide sequence ID" value="NZ_SMTF01000005.1"/>
</dbReference>
<dbReference type="EMBL" id="SMTF01000005">
    <property type="protein sequence ID" value="TDK24383.1"/>
    <property type="molecule type" value="Genomic_DNA"/>
</dbReference>
<evidence type="ECO:0000313" key="3">
    <source>
        <dbReference type="Proteomes" id="UP000294796"/>
    </source>
</evidence>
<name>A0A4R5TTP2_9GAMM</name>
<sequence>MSSEPVMVGYVLVPATVAAMTAVAAGAWIVARAMRTRASHWLFAFVVASIAWIPASLAMHVYLPGILGRLYMDEVLSPRALIWVEAAGFAFVVTGAALCFLLVALQVRASREASLGKPDQA</sequence>
<feature type="transmembrane region" description="Helical" evidence="1">
    <location>
        <begin position="6"/>
        <end position="30"/>
    </location>
</feature>
<evidence type="ECO:0000256" key="1">
    <source>
        <dbReference type="SAM" id="Phobius"/>
    </source>
</evidence>
<feature type="transmembrane region" description="Helical" evidence="1">
    <location>
        <begin position="42"/>
        <end position="62"/>
    </location>
</feature>
<dbReference type="AlphaFoldDB" id="A0A4R5TTP2"/>
<keyword evidence="1" id="KW-0812">Transmembrane</keyword>
<protein>
    <submittedName>
        <fullName evidence="2">Uncharacterized protein</fullName>
    </submittedName>
</protein>
<keyword evidence="3" id="KW-1185">Reference proteome</keyword>
<keyword evidence="1" id="KW-1133">Transmembrane helix</keyword>
<dbReference type="Proteomes" id="UP000294796">
    <property type="component" value="Unassembled WGS sequence"/>
</dbReference>
<organism evidence="2 3">
    <name type="scientific">Luteimonas aestuarii</name>
    <dbReference type="NCBI Taxonomy" id="453837"/>
    <lineage>
        <taxon>Bacteria</taxon>
        <taxon>Pseudomonadati</taxon>
        <taxon>Pseudomonadota</taxon>
        <taxon>Gammaproteobacteria</taxon>
        <taxon>Lysobacterales</taxon>
        <taxon>Lysobacteraceae</taxon>
        <taxon>Luteimonas</taxon>
    </lineage>
</organism>
<accession>A0A4R5TTP2</accession>
<gene>
    <name evidence="2" type="ORF">E2F46_08865</name>
</gene>
<reference evidence="2 3" key="1">
    <citation type="submission" date="2019-03" db="EMBL/GenBank/DDBJ databases">
        <title>Luteimonas zhaokaii sp.nov., isolated from the rectal contents of Plateau pika in Yushu, Qinghai Province, China.</title>
        <authorList>
            <person name="Zhang G."/>
        </authorList>
    </citation>
    <scope>NUCLEOTIDE SEQUENCE [LARGE SCALE GENOMIC DNA]</scope>
    <source>
        <strain evidence="2 3">B9</strain>
    </source>
</reference>